<dbReference type="EMBL" id="CP061738">
    <property type="protein sequence ID" value="QOD38691.1"/>
    <property type="molecule type" value="Genomic_DNA"/>
</dbReference>
<dbReference type="RefSeq" id="WP_007549972.1">
    <property type="nucleotide sequence ID" value="NZ_CP061738.1"/>
</dbReference>
<keyword evidence="2" id="KW-1185">Reference proteome</keyword>
<organism evidence="1 2">
    <name type="scientific">Candidatus Wolbachia massiliensis</name>
    <dbReference type="NCBI Taxonomy" id="1845000"/>
    <lineage>
        <taxon>Bacteria</taxon>
        <taxon>Pseudomonadati</taxon>
        <taxon>Pseudomonadota</taxon>
        <taxon>Alphaproteobacteria</taxon>
        <taxon>Rickettsiales</taxon>
        <taxon>Anaplasmataceae</taxon>
        <taxon>Wolbachieae</taxon>
        <taxon>Wolbachia</taxon>
    </lineage>
</organism>
<evidence type="ECO:0000313" key="2">
    <source>
        <dbReference type="Proteomes" id="UP000516514"/>
    </source>
</evidence>
<dbReference type="AlphaFoldDB" id="A0A7M3U2Q6"/>
<reference evidence="1 2" key="1">
    <citation type="submission" date="2020-09" db="EMBL/GenBank/DDBJ databases">
        <title>An Earliest Endosymbiont, Wolbachia massiliensis sp. nov., Strain PL13 From the Bed Bug (Cimex hemipterius), Type strain of a New supergroup T.</title>
        <authorList>
            <person name="Laidoudi Y."/>
            <person name="Levasseur A."/>
            <person name="Medkour H."/>
            <person name="Maaloum M."/>
            <person name="BenKhedher M."/>
            <person name="Sambou M."/>
            <person name="Bassene H."/>
            <person name="Davoust B."/>
            <person name="Fenollar F."/>
            <person name="Raoult D."/>
            <person name="Mediannikov O."/>
        </authorList>
    </citation>
    <scope>NUCLEOTIDE SEQUENCE [LARGE SCALE GENOMIC DNA]</scope>
    <source>
        <strain evidence="1 2">PL13</strain>
    </source>
</reference>
<protein>
    <submittedName>
        <fullName evidence="1">Uncharacterized protein</fullName>
    </submittedName>
</protein>
<dbReference type="Proteomes" id="UP000516514">
    <property type="component" value="Chromosome"/>
</dbReference>
<accession>A0A7M3U2Q6</accession>
<name>A0A7M3U2Q6_9RICK</name>
<gene>
    <name evidence="1" type="ORF">ID128_02380</name>
</gene>
<sequence>MGAVLKKSVKSKSIVPLRAENQDYRQVVPKVEVPVIVVNRKMKSKVKATVENFEQNQARECVGMQPAKSSAIIAAQSDVGIKKNPLKVASQAQSSFMRNKRSLENPAK</sequence>
<proteinExistence type="predicted"/>
<evidence type="ECO:0000313" key="1">
    <source>
        <dbReference type="EMBL" id="QOD38691.1"/>
    </source>
</evidence>
<dbReference type="KEGG" id="wms:ID128_02380"/>